<accession>A0ABP0HGJ8</accession>
<protein>
    <submittedName>
        <fullName evidence="3">Serralysin (Alkaline metalloproteinase) (AP)</fullName>
    </submittedName>
</protein>
<dbReference type="Pfam" id="PF00092">
    <property type="entry name" value="VWA"/>
    <property type="match status" value="1"/>
</dbReference>
<dbReference type="InterPro" id="IPR002035">
    <property type="entry name" value="VWF_A"/>
</dbReference>
<feature type="compositionally biased region" description="Low complexity" evidence="1">
    <location>
        <begin position="54"/>
        <end position="69"/>
    </location>
</feature>
<gene>
    <name evidence="3" type="ORF">SCF082_LOCUS1621</name>
</gene>
<keyword evidence="3" id="KW-0482">Metalloprotease</keyword>
<keyword evidence="3" id="KW-0645">Protease</keyword>
<dbReference type="Pfam" id="PF19116">
    <property type="entry name" value="DUF5801"/>
    <property type="match status" value="2"/>
</dbReference>
<comment type="caution">
    <text evidence="3">The sequence shown here is derived from an EMBL/GenBank/DDBJ whole genome shotgun (WGS) entry which is preliminary data.</text>
</comment>
<dbReference type="InterPro" id="IPR043824">
    <property type="entry name" value="DUF5801"/>
</dbReference>
<dbReference type="InterPro" id="IPR036465">
    <property type="entry name" value="vWFA_dom_sf"/>
</dbReference>
<dbReference type="InterPro" id="IPR018511">
    <property type="entry name" value="Hemolysin-typ_Ca-bd_CS"/>
</dbReference>
<organism evidence="3 4">
    <name type="scientific">Durusdinium trenchii</name>
    <dbReference type="NCBI Taxonomy" id="1381693"/>
    <lineage>
        <taxon>Eukaryota</taxon>
        <taxon>Sar</taxon>
        <taxon>Alveolata</taxon>
        <taxon>Dinophyceae</taxon>
        <taxon>Suessiales</taxon>
        <taxon>Symbiodiniaceae</taxon>
        <taxon>Durusdinium</taxon>
    </lineage>
</organism>
<reference evidence="3 4" key="1">
    <citation type="submission" date="2024-02" db="EMBL/GenBank/DDBJ databases">
        <authorList>
            <person name="Chen Y."/>
            <person name="Shah S."/>
            <person name="Dougan E. K."/>
            <person name="Thang M."/>
            <person name="Chan C."/>
        </authorList>
    </citation>
    <scope>NUCLEOTIDE SEQUENCE [LARGE SCALE GENOMIC DNA]</scope>
</reference>
<dbReference type="Gene3D" id="3.40.50.410">
    <property type="entry name" value="von Willebrand factor, type A domain"/>
    <property type="match status" value="1"/>
</dbReference>
<evidence type="ECO:0000259" key="2">
    <source>
        <dbReference type="PROSITE" id="PS50234"/>
    </source>
</evidence>
<feature type="region of interest" description="Disordered" evidence="1">
    <location>
        <begin position="232"/>
        <end position="253"/>
    </location>
</feature>
<dbReference type="SUPFAM" id="SSF51120">
    <property type="entry name" value="beta-Roll"/>
    <property type="match status" value="1"/>
</dbReference>
<dbReference type="Proteomes" id="UP001642464">
    <property type="component" value="Unassembled WGS sequence"/>
</dbReference>
<dbReference type="PRINTS" id="PR00313">
    <property type="entry name" value="CABNDNGRPT"/>
</dbReference>
<name>A0ABP0HGJ8_9DINO</name>
<dbReference type="CDD" id="cd00198">
    <property type="entry name" value="vWFA"/>
    <property type="match status" value="1"/>
</dbReference>
<proteinExistence type="predicted"/>
<dbReference type="EMBL" id="CAXAMM010000792">
    <property type="protein sequence ID" value="CAK8988982.1"/>
    <property type="molecule type" value="Genomic_DNA"/>
</dbReference>
<dbReference type="SMART" id="SM00327">
    <property type="entry name" value="VWA"/>
    <property type="match status" value="1"/>
</dbReference>
<evidence type="ECO:0000313" key="3">
    <source>
        <dbReference type="EMBL" id="CAK8988982.1"/>
    </source>
</evidence>
<feature type="region of interest" description="Disordered" evidence="1">
    <location>
        <begin position="584"/>
        <end position="609"/>
    </location>
</feature>
<feature type="region of interest" description="Disordered" evidence="1">
    <location>
        <begin position="1"/>
        <end position="69"/>
    </location>
</feature>
<evidence type="ECO:0000313" key="4">
    <source>
        <dbReference type="Proteomes" id="UP001642464"/>
    </source>
</evidence>
<keyword evidence="4" id="KW-1185">Reference proteome</keyword>
<feature type="domain" description="VWFA" evidence="2">
    <location>
        <begin position="739"/>
        <end position="925"/>
    </location>
</feature>
<keyword evidence="3" id="KW-0378">Hydrolase</keyword>
<dbReference type="PROSITE" id="PS50234">
    <property type="entry name" value="VWFA"/>
    <property type="match status" value="1"/>
</dbReference>
<dbReference type="GO" id="GO:0008237">
    <property type="term" value="F:metallopeptidase activity"/>
    <property type="evidence" value="ECO:0007669"/>
    <property type="project" value="UniProtKB-KW"/>
</dbReference>
<dbReference type="SUPFAM" id="SSF53300">
    <property type="entry name" value="vWA-like"/>
    <property type="match status" value="1"/>
</dbReference>
<dbReference type="InterPro" id="IPR011049">
    <property type="entry name" value="Serralysin-like_metalloprot_C"/>
</dbReference>
<dbReference type="PROSITE" id="PS00330">
    <property type="entry name" value="HEMOLYSIN_CALCIUM"/>
    <property type="match status" value="1"/>
</dbReference>
<sequence>MSVEDLKSALDNTSDDLVDTAAQSESQLDDASSEAGDSEAVVVAQAGDDATPVDAADSESATEAASDGASPIIVTANDQNQVLLPAGTSLDDVVISGAELILLQPDGTEIIIRNGALNVPTFIIDNIEIPQEALVAAFANSGIDIAAGPDGTLIATAIPEGAGADFVIPPGGIGDAGPLIDLLGRTELAFPILEDRELFADEREGDDDSGNNLVTVVATSILSPDEVAREAGINQTSSQSPGSDEIADGDGFNDSSDLEVSAIGLITVTAPDGIAEVRINGVVVDLENPGTVIDGTYGFITISSVNADTGEFEYFYTATSNLDHPLDQDILTETFTVEATDSNGDSSTTTFQVGIFDDVPSVVAEAEADVSAILDEGDQDQDSPSTGVMSDIDTGAIEKGDDPDVPNTGGAAIASAVTIAPFVNITPIFGADGEADFDATQFAFKFSSNESGVTLTDGSKIVLVDVNGDGSVIVGEVTEGTFAEKAAFALQIDPGTGLVTVEQYLSLSHPLQHDGSGTGQSYDESVDLADSSLEVVVTITDGDGDQAQASAKVGAQILFEDDGPVAEAKDGDDGPVVTEVSITSDTATLDESVGTDGSQRDEDGDAIPNDESLAPALFLGRDYGQIIGYATLAAALTYSFSAGDNAGDAANGPVAFAIGIDGSDVVIAQYAALSHSDIGSHDEPVGLGDFVYVTVTVTDGDGDTAALTSNEALSISFEDDGPDAIDDSAQLALGQTDFNVLFVLDFSGSVDSNELATMLDAVEAAGQAFFNGAGDVQIQLVAFGANAASAGPFTDFTSFVNQLDAWESNRPVDTFATDYTDAINEAISIFNATQTPANADYNNQVFFLSDGNPNQNTRPGHSLQLSTQTNWNNLVTDNDVTVQTIGIGNNLDPSNLQDVDEVDGDNTVITVNTFDQLIQTLLDLVSAEMVSGNVLLGDDGVVGGGDDDSFGEDGGRILSIQVGTVLYTYDATADEITNNGGDPTEQGSELTVTTPASGTLEFNFVTGAWTYSATGSTSTGVEAFEYTLVDNDGDTSSATLSVDVVPAPKAAGDFVLTNITDFSPIDIPNDALLNNDTDGSGNGLNVTSVSDPTGGTVSAGVQFDPAPQEITRLYDFAGVTRGTNDHFAYEFEFDPDGSQYNGLFELTEAVGIGGPGAPSASEATNDDYEDIAEDGNGDWDVPDPGNDDHAVFWAQFSIGEAAASISEIEVTIDANSTDNRSDLGIWNYTTSQWVQLDGFSNSGFWSGSITSNFNDYLNASNQLTVAFVNWDDDDAFGVDYISVEVSADEAAFSSGSFDYEITDGNGFTDTANVSVTGVDSTTVTGTDEDEILIGNDNGSTLDGAGGNDYIVGGDSADTLIGGDGEDVLAGGLGVDLLWGGSLNGGGDGDIDTFVIDDATAVDIIGDFEAGVDEIDLTALINGLSSGEDPEAAGYVQVVQNGSNADVQVDTDGGGNGYQTVVTLQNFNVTDETVRILYNDADGDKGTNV</sequence>
<feature type="compositionally biased region" description="Polar residues" evidence="1">
    <location>
        <begin position="233"/>
        <end position="242"/>
    </location>
</feature>
<evidence type="ECO:0000256" key="1">
    <source>
        <dbReference type="SAM" id="MobiDB-lite"/>
    </source>
</evidence>